<accession>A0AAD4GB53</accession>
<dbReference type="PANTHER" id="PTHR43117:SF4">
    <property type="entry name" value="OSMOPROTECTANT IMPORT ATP-BINDING PROTEIN OSMV"/>
    <property type="match status" value="1"/>
</dbReference>
<proteinExistence type="inferred from homology"/>
<reference evidence="4" key="1">
    <citation type="submission" date="2019-10" db="EMBL/GenBank/DDBJ databases">
        <authorList>
            <consortium name="DOE Joint Genome Institute"/>
            <person name="Kuo A."/>
            <person name="Miyauchi S."/>
            <person name="Kiss E."/>
            <person name="Drula E."/>
            <person name="Kohler A."/>
            <person name="Sanchez-Garcia M."/>
            <person name="Andreopoulos B."/>
            <person name="Barry K.W."/>
            <person name="Bonito G."/>
            <person name="Buee M."/>
            <person name="Carver A."/>
            <person name="Chen C."/>
            <person name="Cichocki N."/>
            <person name="Clum A."/>
            <person name="Culley D."/>
            <person name="Crous P.W."/>
            <person name="Fauchery L."/>
            <person name="Girlanda M."/>
            <person name="Hayes R."/>
            <person name="Keri Z."/>
            <person name="LaButti K."/>
            <person name="Lipzen A."/>
            <person name="Lombard V."/>
            <person name="Magnuson J."/>
            <person name="Maillard F."/>
            <person name="Morin E."/>
            <person name="Murat C."/>
            <person name="Nolan M."/>
            <person name="Ohm R."/>
            <person name="Pangilinan J."/>
            <person name="Pereira M."/>
            <person name="Perotto S."/>
            <person name="Peter M."/>
            <person name="Riley R."/>
            <person name="Sitrit Y."/>
            <person name="Stielow B."/>
            <person name="Szollosi G."/>
            <person name="Zifcakova L."/>
            <person name="Stursova M."/>
            <person name="Spatafora J.W."/>
            <person name="Tedersoo L."/>
            <person name="Vaario L.-M."/>
            <person name="Yamada A."/>
            <person name="Yan M."/>
            <person name="Wang P."/>
            <person name="Xu J."/>
            <person name="Bruns T."/>
            <person name="Baldrian P."/>
            <person name="Vilgalys R."/>
            <person name="Henrissat B."/>
            <person name="Grigoriev I.V."/>
            <person name="Hibbett D."/>
            <person name="Nagy L.G."/>
            <person name="Martin F.M."/>
        </authorList>
    </citation>
    <scope>NUCLEOTIDE SEQUENCE</scope>
    <source>
        <strain evidence="4">BED1</strain>
    </source>
</reference>
<dbReference type="InterPro" id="IPR003439">
    <property type="entry name" value="ABC_transporter-like_ATP-bd"/>
</dbReference>
<dbReference type="SUPFAM" id="SSF52540">
    <property type="entry name" value="P-loop containing nucleoside triphosphate hydrolases"/>
    <property type="match status" value="2"/>
</dbReference>
<organism evidence="4 5">
    <name type="scientific">Boletus edulis BED1</name>
    <dbReference type="NCBI Taxonomy" id="1328754"/>
    <lineage>
        <taxon>Eukaryota</taxon>
        <taxon>Fungi</taxon>
        <taxon>Dikarya</taxon>
        <taxon>Basidiomycota</taxon>
        <taxon>Agaricomycotina</taxon>
        <taxon>Agaricomycetes</taxon>
        <taxon>Agaricomycetidae</taxon>
        <taxon>Boletales</taxon>
        <taxon>Boletineae</taxon>
        <taxon>Boletaceae</taxon>
        <taxon>Boletoideae</taxon>
        <taxon>Boletus</taxon>
    </lineage>
</organism>
<dbReference type="PANTHER" id="PTHR43117">
    <property type="entry name" value="OSMOPROTECTANT IMPORT ATP-BINDING PROTEIN OSMV"/>
    <property type="match status" value="1"/>
</dbReference>
<dbReference type="Gene3D" id="3.40.50.300">
    <property type="entry name" value="P-loop containing nucleotide triphosphate hydrolases"/>
    <property type="match status" value="2"/>
</dbReference>
<feature type="domain" description="ABC transporter" evidence="3">
    <location>
        <begin position="334"/>
        <end position="622"/>
    </location>
</feature>
<evidence type="ECO:0000256" key="1">
    <source>
        <dbReference type="ARBA" id="ARBA00005417"/>
    </source>
</evidence>
<dbReference type="InterPro" id="IPR027417">
    <property type="entry name" value="P-loop_NTPase"/>
</dbReference>
<keyword evidence="2" id="KW-0813">Transport</keyword>
<dbReference type="GO" id="GO:0016887">
    <property type="term" value="F:ATP hydrolysis activity"/>
    <property type="evidence" value="ECO:0007669"/>
    <property type="project" value="InterPro"/>
</dbReference>
<evidence type="ECO:0000259" key="3">
    <source>
        <dbReference type="PROSITE" id="PS50893"/>
    </source>
</evidence>
<gene>
    <name evidence="4" type="ORF">L210DRAFT_2551675</name>
</gene>
<keyword evidence="5" id="KW-1185">Reference proteome</keyword>
<dbReference type="GO" id="GO:0005524">
    <property type="term" value="F:ATP binding"/>
    <property type="evidence" value="ECO:0007669"/>
    <property type="project" value="InterPro"/>
</dbReference>
<dbReference type="EMBL" id="WHUW01000026">
    <property type="protein sequence ID" value="KAF8435147.1"/>
    <property type="molecule type" value="Genomic_DNA"/>
</dbReference>
<keyword evidence="4" id="KW-0378">Hydrolase</keyword>
<dbReference type="PROSITE" id="PS50893">
    <property type="entry name" value="ABC_TRANSPORTER_2"/>
    <property type="match status" value="2"/>
</dbReference>
<dbReference type="AlphaFoldDB" id="A0AAD4GB53"/>
<dbReference type="Proteomes" id="UP001194468">
    <property type="component" value="Unassembled WGS sequence"/>
</dbReference>
<reference evidence="4" key="2">
    <citation type="journal article" date="2020" name="Nat. Commun.">
        <title>Large-scale genome sequencing of mycorrhizal fungi provides insights into the early evolution of symbiotic traits.</title>
        <authorList>
            <person name="Miyauchi S."/>
            <person name="Kiss E."/>
            <person name="Kuo A."/>
            <person name="Drula E."/>
            <person name="Kohler A."/>
            <person name="Sanchez-Garcia M."/>
            <person name="Morin E."/>
            <person name="Andreopoulos B."/>
            <person name="Barry K.W."/>
            <person name="Bonito G."/>
            <person name="Buee M."/>
            <person name="Carver A."/>
            <person name="Chen C."/>
            <person name="Cichocki N."/>
            <person name="Clum A."/>
            <person name="Culley D."/>
            <person name="Crous P.W."/>
            <person name="Fauchery L."/>
            <person name="Girlanda M."/>
            <person name="Hayes R.D."/>
            <person name="Keri Z."/>
            <person name="LaButti K."/>
            <person name="Lipzen A."/>
            <person name="Lombard V."/>
            <person name="Magnuson J."/>
            <person name="Maillard F."/>
            <person name="Murat C."/>
            <person name="Nolan M."/>
            <person name="Ohm R.A."/>
            <person name="Pangilinan J."/>
            <person name="Pereira M.F."/>
            <person name="Perotto S."/>
            <person name="Peter M."/>
            <person name="Pfister S."/>
            <person name="Riley R."/>
            <person name="Sitrit Y."/>
            <person name="Stielow J.B."/>
            <person name="Szollosi G."/>
            <person name="Zifcakova L."/>
            <person name="Stursova M."/>
            <person name="Spatafora J.W."/>
            <person name="Tedersoo L."/>
            <person name="Vaario L.M."/>
            <person name="Yamada A."/>
            <person name="Yan M."/>
            <person name="Wang P."/>
            <person name="Xu J."/>
            <person name="Bruns T."/>
            <person name="Baldrian P."/>
            <person name="Vilgalys R."/>
            <person name="Dunand C."/>
            <person name="Henrissat B."/>
            <person name="Grigoriev I.V."/>
            <person name="Hibbett D."/>
            <person name="Nagy L.G."/>
            <person name="Martin F.M."/>
        </authorList>
    </citation>
    <scope>NUCLEOTIDE SEQUENCE</scope>
    <source>
        <strain evidence="4">BED1</strain>
    </source>
</reference>
<sequence length="622" mass="69333">MSQSCFWSRHGRWNALIPSSEYRRPWQHAGTLKRSYTSPAKNILVHIPKCNIYRFGNSNIAPPVFRNVDWTMKEGESWAVIGRGFNQKTALLQTLRGHMRIAPPPPPPGGLFPFLSDPPRDAHAAISLVSFAHRPSSAGSAFYDYTARYGAVREEDRITLRESMFGEYDFLNLRPKGQVSKPPEELAIDETKKGIFDELSARLGLSSLLDLPLVALSNGQTRRARIVKAILAQPELLLLDEPLTGLDINSRPTLLSVLQSLHEARCPRIVIGLRVQDPIPDWISHLALVSDGKVLTGTKDFILGSQELHTAHQDKATATTTLTKRTEDEGKPVVVLRNVNVSYGERNVLKSINWTIREGQRWHLQGANGSGKTTLLSLLTGDHPQSYTQRNDAHLELFAHSRPRIPTPHLRALIGIVSPELANAYPRRAQTTVWDVVGTGFDGTFVPGGKDGVGRGMDGSLPDTVRRWRVARVWEVFAALGPRAWAAANANGNEDEDADAEQVLAGRTRERKHGRWSRSGDAVVETDEVFARRAFVDLSPGEQSVVLLMRALVGHPQLVLLDEVWAGMDDRMVRAARRYLREGGVRHDQAVVVVSHWEEEVPWTTQDGLYRFRLQDGIGTQL</sequence>
<evidence type="ECO:0000256" key="2">
    <source>
        <dbReference type="ARBA" id="ARBA00022448"/>
    </source>
</evidence>
<comment type="similarity">
    <text evidence="1">Belongs to the ABC transporter superfamily.</text>
</comment>
<evidence type="ECO:0000313" key="5">
    <source>
        <dbReference type="Proteomes" id="UP001194468"/>
    </source>
</evidence>
<feature type="domain" description="ABC transporter" evidence="3">
    <location>
        <begin position="47"/>
        <end position="316"/>
    </location>
</feature>
<protein>
    <submittedName>
        <fullName evidence="4">P-loop containing nucleoside triphosphate hydrolase protein</fullName>
    </submittedName>
</protein>
<comment type="caution">
    <text evidence="4">The sequence shown here is derived from an EMBL/GenBank/DDBJ whole genome shotgun (WGS) entry which is preliminary data.</text>
</comment>
<dbReference type="Pfam" id="PF00005">
    <property type="entry name" value="ABC_tran"/>
    <property type="match status" value="2"/>
</dbReference>
<name>A0AAD4GB53_BOLED</name>
<evidence type="ECO:0000313" key="4">
    <source>
        <dbReference type="EMBL" id="KAF8435147.1"/>
    </source>
</evidence>